<dbReference type="Pfam" id="PF18995">
    <property type="entry name" value="PRT6_C"/>
    <property type="match status" value="1"/>
</dbReference>
<dbReference type="GO" id="GO:0000151">
    <property type="term" value="C:ubiquitin ligase complex"/>
    <property type="evidence" value="ECO:0007669"/>
    <property type="project" value="TreeGrafter"/>
</dbReference>
<feature type="zinc finger region" description="UBR-type" evidence="9">
    <location>
        <begin position="73"/>
        <end position="140"/>
    </location>
</feature>
<dbReference type="InterPro" id="IPR036390">
    <property type="entry name" value="WH_DNA-bd_sf"/>
</dbReference>
<feature type="region of interest" description="Disordered" evidence="11">
    <location>
        <begin position="1171"/>
        <end position="1216"/>
    </location>
</feature>
<accession>A0A9Q0R863</accession>
<evidence type="ECO:0000313" key="13">
    <source>
        <dbReference type="EMBL" id="KAJ5070734.1"/>
    </source>
</evidence>
<dbReference type="PANTHER" id="PTHR21497:SF24">
    <property type="entry name" value="E3 UBIQUITIN-PROTEIN LIGASE UBR1"/>
    <property type="match status" value="1"/>
</dbReference>
<dbReference type="Proteomes" id="UP001149090">
    <property type="component" value="Unassembled WGS sequence"/>
</dbReference>
<dbReference type="InterPro" id="IPR039164">
    <property type="entry name" value="UBR1-like"/>
</dbReference>
<dbReference type="SUPFAM" id="SSF46785">
    <property type="entry name" value="Winged helix' DNA-binding domain"/>
    <property type="match status" value="1"/>
</dbReference>
<dbReference type="Gene3D" id="2.10.110.30">
    <property type="match status" value="1"/>
</dbReference>
<keyword evidence="7 10" id="KW-0862">Zinc</keyword>
<name>A0A9Q0R863_ANAIG</name>
<dbReference type="GO" id="GO:0005737">
    <property type="term" value="C:cytoplasm"/>
    <property type="evidence" value="ECO:0007669"/>
    <property type="project" value="TreeGrafter"/>
</dbReference>
<keyword evidence="3 10" id="KW-0808">Transferase</keyword>
<comment type="pathway">
    <text evidence="2 10">Protein modification; protein ubiquitination.</text>
</comment>
<dbReference type="InterPro" id="IPR003126">
    <property type="entry name" value="Znf_UBR"/>
</dbReference>
<dbReference type="Pfam" id="PF22960">
    <property type="entry name" value="WHD_UBR1"/>
    <property type="match status" value="1"/>
</dbReference>
<dbReference type="InterPro" id="IPR055194">
    <property type="entry name" value="UBR1-like_WH"/>
</dbReference>
<comment type="similarity">
    <text evidence="8 10">Belongs to the E3 ubiquitin-protein ligase UBR1-like family.</text>
</comment>
<evidence type="ECO:0000256" key="9">
    <source>
        <dbReference type="PROSITE-ProRule" id="PRU00508"/>
    </source>
</evidence>
<dbReference type="CDD" id="cd19673">
    <property type="entry name" value="UBR-box_UBR3"/>
    <property type="match status" value="1"/>
</dbReference>
<comment type="caution">
    <text evidence="13">The sequence shown here is derived from an EMBL/GenBank/DDBJ whole genome shotgun (WGS) entry which is preliminary data.</text>
</comment>
<evidence type="ECO:0000256" key="5">
    <source>
        <dbReference type="ARBA" id="ARBA00022771"/>
    </source>
</evidence>
<comment type="catalytic activity">
    <reaction evidence="1 10">
        <text>S-ubiquitinyl-[E2 ubiquitin-conjugating enzyme]-L-cysteine + [acceptor protein]-L-lysine = [E2 ubiquitin-conjugating enzyme]-L-cysteine + N(6)-ubiquitinyl-[acceptor protein]-L-lysine.</text>
        <dbReference type="EC" id="2.3.2.27"/>
    </reaction>
</comment>
<dbReference type="GO" id="GO:0061630">
    <property type="term" value="F:ubiquitin protein ligase activity"/>
    <property type="evidence" value="ECO:0007669"/>
    <property type="project" value="UniProtKB-UniRule"/>
</dbReference>
<dbReference type="InterPro" id="IPR044046">
    <property type="entry name" value="E3_ligase_UBR-like_C"/>
</dbReference>
<gene>
    <name evidence="13" type="ORF">M0811_01715</name>
</gene>
<evidence type="ECO:0000256" key="11">
    <source>
        <dbReference type="SAM" id="MobiDB-lite"/>
    </source>
</evidence>
<organism evidence="13 14">
    <name type="scientific">Anaeramoeba ignava</name>
    <name type="common">Anaerobic marine amoeba</name>
    <dbReference type="NCBI Taxonomy" id="1746090"/>
    <lineage>
        <taxon>Eukaryota</taxon>
        <taxon>Metamonada</taxon>
        <taxon>Anaeramoebidae</taxon>
        <taxon>Anaeramoeba</taxon>
    </lineage>
</organism>
<keyword evidence="6 10" id="KW-0833">Ubl conjugation pathway</keyword>
<dbReference type="GO" id="GO:0008270">
    <property type="term" value="F:zinc ion binding"/>
    <property type="evidence" value="ECO:0007669"/>
    <property type="project" value="UniProtKB-UniRule"/>
</dbReference>
<dbReference type="InterPro" id="IPR042065">
    <property type="entry name" value="E3_ELL-like"/>
</dbReference>
<proteinExistence type="inferred from homology"/>
<dbReference type="FunFam" id="2.10.110.30:FF:000002">
    <property type="entry name" value="Putative e3 ubiquitin-protein ligase ubr3"/>
    <property type="match status" value="1"/>
</dbReference>
<dbReference type="GO" id="GO:0016567">
    <property type="term" value="P:protein ubiquitination"/>
    <property type="evidence" value="ECO:0007669"/>
    <property type="project" value="UniProtKB-UniRule"/>
</dbReference>
<reference evidence="13" key="1">
    <citation type="submission" date="2022-10" db="EMBL/GenBank/DDBJ databases">
        <title>Novel sulphate-reducing endosymbionts in the free-living metamonad Anaeramoeba.</title>
        <authorList>
            <person name="Jerlstrom-Hultqvist J."/>
            <person name="Cepicka I."/>
            <person name="Gallot-Lavallee L."/>
            <person name="Salas-Leiva D."/>
            <person name="Curtis B.A."/>
            <person name="Zahonova K."/>
            <person name="Pipaliya S."/>
            <person name="Dacks J."/>
            <person name="Roger A.J."/>
        </authorList>
    </citation>
    <scope>NUCLEOTIDE SEQUENCE</scope>
    <source>
        <strain evidence="13">BMAN</strain>
    </source>
</reference>
<evidence type="ECO:0000313" key="14">
    <source>
        <dbReference type="Proteomes" id="UP001149090"/>
    </source>
</evidence>
<keyword evidence="13" id="KW-0436">Ligase</keyword>
<evidence type="ECO:0000256" key="1">
    <source>
        <dbReference type="ARBA" id="ARBA00000900"/>
    </source>
</evidence>
<dbReference type="Gene3D" id="1.10.10.2670">
    <property type="entry name" value="E3 ubiquitin-protein ligase"/>
    <property type="match status" value="1"/>
</dbReference>
<evidence type="ECO:0000256" key="6">
    <source>
        <dbReference type="ARBA" id="ARBA00022786"/>
    </source>
</evidence>
<keyword evidence="5 10" id="KW-0863">Zinc-finger</keyword>
<sequence length="1873" mass="217863">MDYSKLIKLPKQEVATIFKDSPHEIESFLDYLTSNEDEKSYDLIDWLDWLISGGEEPNQFFDYLKDLAAKNTGVCGKSWESGTLFYQCRTCGLDPFSAICVDCFLNGNHEGHDYFSCRSGLGMCDCEAWNPKGFCKNHKGRPENPETIIPGELRARIIFSVKGVLKYLMRIIEERAQECFTLSEYNTDLNVDTIVTKFGELSQLLESHRSNSLCIKIIRWLTNIMELGDGTLRVATQQFYQLNVESELTIYGYKSKETSLLDPLTIQEKKKTVKKIERWIINANQKEIIQKQIIEQSIDPKDEKIEEEVKKPQSALQTFINFAQFERGKMYVEIKKLLYKALTDLKFKEQFAICFLKAYPEFMKRSILVFEKEEMENNITEFSAQLFTLTSLIPTFCERDHLLEVLIQTLEMIFRMALIPHPYDSKKTKFIIDCENRLIRDRQAWYTSEDFQYSITKLAGSNYMMMKNQSVFAKLLKVFRYIQGINPIKRKQREHVMFESRLWVSAYTIEVFLYPIVDKLEIGFASGENVVDPHISKEKALIPGPITDNLLAKIRGIISLCLREIFDWASENNEIYSDLDEKIVDVKAPLEYPFKYHRIKTFSYDVSAKPVSMHFPLHRILSAFIARATTHWGVTLEQIFSIPKIEDELIDNKNIELNEKDNQLNNNDNQLIEKKSIGLNEKDNQIIDIKNPKNLVILLTHITRLQAVLGQIYIGIWVRNGQSITHQANLQRNPMFSTFCIDRDIFLLQTIACLLEPVDFITNTIACFEVFDWFQLDKKKVAGQEDEKDSISDEEVMEIMSHILPSAEISVLPEEKKLELMEIIRKQYKSRSKQKPDEDLIKLKNNYVYHLLKLFMYIVIDRSLSGKMTKKDILRREIIHILCETDLTHSELVRRIPKSMHEDVDISEILYEVAEQTGPQDEFVLRKNFWKEYEGHYFLHYTNSQVQVSEERYFDYLNSENRTRQIKLPVHVPLPKFRETNPAFKVLPRVISSHMFHTILFTILHNAVAQNARTSDLLVLITLHFVHLCLELDPVYIDDENQDSQSIILENDPNDEKIVAETFTEISFPSASSFVRNSCHMINTLNGEESFVSLIVALYNNPDQKDNIELLKQILKLFSQKNSQAQKIIANEIPDFQKKIMNPDWENTQKMIQEKQRLLMQQFLQKQKNFQKSNQDELNSLDSTNDLKELEKSKEENDREDDSYDPSESSGVFDPDFSRLGYEKQVSSIKCVLCRDSISHIEKPLCLISLIQNSHLCRIAQTQFENSNQILREKDDTQKPKEEKQIQSEKIEFKEEDQESKEFFHQEKLPEYFLSTCGHIVHYDCYQNYFNSINRMYSLGNSYLGSNSTDITRGEFLCSMDRKIANMIVPLIPTEIFQQIDKQAFDLMPQLLEDPKYTENPDDFFSNSISSLQFLSQSTDWISSQNEKLLQTLEAFMSQTYFNSTKQLITRLATSRMEFITLWNSLVQTLSAIEVSTRDAENNKITSTQQFLLRSLFRICSLFGRHNQTGVELRNYFRSSIFNFLSKGDPMEKYFVHPSKTDLFLAVVSLSSLFPTSFPSNLQFLQICKLVFPALVYQALTTFGMANEKSTFENSIQKFPLFKMGNIKSNELSVISNDSVLLEEKEVVSQIERYIVPFLRKLYLFKMICVDQTTSTQATIFEETNYATLALKLDLPQSLHSILSQPPSSWNTVYSKWAPLSLSLPSQKSFILSYCDPISFVQFPEVFQEIWRRYELSDEVDGKVIPKQAGMCLITGEIVNLLPNKTIQEKDQKNVIDIRTHSHLMGGNGLYLCIRGKYASGIITYLDGFGSLNIVSPYKDQWHETDVGVFRGKTLNLDLQRMKDLKLLFINHELFNEIIRTREAHPKFSLFRD</sequence>
<dbReference type="OMA" id="WASENNE"/>
<dbReference type="GO" id="GO:0071596">
    <property type="term" value="P:ubiquitin-dependent protein catabolic process via the N-end rule pathway"/>
    <property type="evidence" value="ECO:0007669"/>
    <property type="project" value="UniProtKB-UniRule"/>
</dbReference>
<keyword evidence="14" id="KW-1185">Reference proteome</keyword>
<evidence type="ECO:0000256" key="3">
    <source>
        <dbReference type="ARBA" id="ARBA00022679"/>
    </source>
</evidence>
<feature type="domain" description="UBR-type" evidence="12">
    <location>
        <begin position="73"/>
        <end position="140"/>
    </location>
</feature>
<dbReference type="SMART" id="SM00396">
    <property type="entry name" value="ZnF_UBR1"/>
    <property type="match status" value="1"/>
</dbReference>
<dbReference type="Pfam" id="PF02207">
    <property type="entry name" value="zf-UBR"/>
    <property type="match status" value="1"/>
</dbReference>
<feature type="compositionally biased region" description="Basic and acidic residues" evidence="11">
    <location>
        <begin position="1185"/>
        <end position="1197"/>
    </location>
</feature>
<protein>
    <recommendedName>
        <fullName evidence="10">E3 ubiquitin-protein ligase</fullName>
        <ecNumber evidence="10">2.3.2.27</ecNumber>
    </recommendedName>
</protein>
<dbReference type="EMBL" id="JAPDFW010000092">
    <property type="protein sequence ID" value="KAJ5070734.1"/>
    <property type="molecule type" value="Genomic_DNA"/>
</dbReference>
<dbReference type="PANTHER" id="PTHR21497">
    <property type="entry name" value="UBIQUITIN LIGASE E3 ALPHA-RELATED"/>
    <property type="match status" value="1"/>
</dbReference>
<comment type="function">
    <text evidence="10">Ubiquitin ligase protein which is a component of the N-end rule pathway. Recognizes and binds to proteins bearing specific N-terminal residues that are destabilizing according to the N-end rule, leading to their ubiquitination and subsequent degradation.</text>
</comment>
<dbReference type="PROSITE" id="PS51157">
    <property type="entry name" value="ZF_UBR"/>
    <property type="match status" value="1"/>
</dbReference>
<dbReference type="EC" id="2.3.2.27" evidence="10"/>
<evidence type="ECO:0000256" key="10">
    <source>
        <dbReference type="RuleBase" id="RU366018"/>
    </source>
</evidence>
<keyword evidence="4 10" id="KW-0479">Metal-binding</keyword>
<evidence type="ECO:0000256" key="8">
    <source>
        <dbReference type="ARBA" id="ARBA00046341"/>
    </source>
</evidence>
<dbReference type="GO" id="GO:0016874">
    <property type="term" value="F:ligase activity"/>
    <property type="evidence" value="ECO:0007669"/>
    <property type="project" value="UniProtKB-KW"/>
</dbReference>
<evidence type="ECO:0000256" key="2">
    <source>
        <dbReference type="ARBA" id="ARBA00004906"/>
    </source>
</evidence>
<evidence type="ECO:0000256" key="7">
    <source>
        <dbReference type="ARBA" id="ARBA00022833"/>
    </source>
</evidence>
<dbReference type="OrthoDB" id="26387at2759"/>
<evidence type="ECO:0000256" key="4">
    <source>
        <dbReference type="ARBA" id="ARBA00022723"/>
    </source>
</evidence>
<evidence type="ECO:0000259" key="12">
    <source>
        <dbReference type="PROSITE" id="PS51157"/>
    </source>
</evidence>